<organism evidence="2 3">
    <name type="scientific">Rhizobium altiplani</name>
    <dbReference type="NCBI Taxonomy" id="1864509"/>
    <lineage>
        <taxon>Bacteria</taxon>
        <taxon>Pseudomonadati</taxon>
        <taxon>Pseudomonadota</taxon>
        <taxon>Alphaproteobacteria</taxon>
        <taxon>Hyphomicrobiales</taxon>
        <taxon>Rhizobiaceae</taxon>
        <taxon>Rhizobium/Agrobacterium group</taxon>
        <taxon>Rhizobium</taxon>
    </lineage>
</organism>
<evidence type="ECO:0000313" key="3">
    <source>
        <dbReference type="Proteomes" id="UP000068164"/>
    </source>
</evidence>
<keyword evidence="3" id="KW-1185">Reference proteome</keyword>
<evidence type="ECO:0000313" key="2">
    <source>
        <dbReference type="EMBL" id="KWV42127.1"/>
    </source>
</evidence>
<dbReference type="AlphaFoldDB" id="A0A125Q4M8"/>
<dbReference type="Proteomes" id="UP000068164">
    <property type="component" value="Unassembled WGS sequence"/>
</dbReference>
<comment type="caution">
    <text evidence="2">The sequence shown here is derived from an EMBL/GenBank/DDBJ whole genome shotgun (WGS) entry which is preliminary data.</text>
</comment>
<feature type="compositionally biased region" description="Basic and acidic residues" evidence="1">
    <location>
        <begin position="1"/>
        <end position="11"/>
    </location>
</feature>
<accession>A0A125Q4M8</accession>
<dbReference type="RefSeq" id="WP_062374767.1">
    <property type="nucleotide sequence ID" value="NZ_LNCD01000137.1"/>
</dbReference>
<proteinExistence type="predicted"/>
<feature type="region of interest" description="Disordered" evidence="1">
    <location>
        <begin position="1"/>
        <end position="28"/>
    </location>
</feature>
<sequence length="66" mass="7156">MTTLYKPREAGLRIPMPGRQGDWPADGHPVNFANPYEARLVRDGDLVQVKTKPAPKNPAGETGGSK</sequence>
<evidence type="ECO:0000256" key="1">
    <source>
        <dbReference type="SAM" id="MobiDB-lite"/>
    </source>
</evidence>
<dbReference type="EMBL" id="LNCD01000137">
    <property type="protein sequence ID" value="KWV42127.1"/>
    <property type="molecule type" value="Genomic_DNA"/>
</dbReference>
<feature type="region of interest" description="Disordered" evidence="1">
    <location>
        <begin position="47"/>
        <end position="66"/>
    </location>
</feature>
<gene>
    <name evidence="2" type="ORF">AS026_21195</name>
</gene>
<name>A0A125Q4M8_9HYPH</name>
<protein>
    <submittedName>
        <fullName evidence="2">Uncharacterized protein</fullName>
    </submittedName>
</protein>
<dbReference type="OrthoDB" id="8456580at2"/>
<reference evidence="2 3" key="1">
    <citation type="submission" date="2015-11" db="EMBL/GenBank/DDBJ databases">
        <title>Draft Genome Sequence of the Strain BR 10423 (Rhizobium sp.) isolated from nodules of Mimosa pudica.</title>
        <authorList>
            <person name="Barauna A.C."/>
            <person name="Zilli J.E."/>
            <person name="Simoes-Araujo J.L."/>
            <person name="Reis V.M."/>
            <person name="James E.K."/>
            <person name="Reis F.B.Jr."/>
            <person name="Rouws L.F."/>
            <person name="Passos S.R."/>
            <person name="Gois S.R."/>
        </authorList>
    </citation>
    <scope>NUCLEOTIDE SEQUENCE [LARGE SCALE GENOMIC DNA]</scope>
    <source>
        <strain evidence="2 3">BR10423</strain>
    </source>
</reference>